<dbReference type="eggNOG" id="ENOG50337DD">
    <property type="taxonomic scope" value="Bacteria"/>
</dbReference>
<keyword evidence="3" id="KW-1005">Bacterial flagellum biogenesis</keyword>
<dbReference type="Proteomes" id="UP000028602">
    <property type="component" value="Unassembled WGS sequence"/>
</dbReference>
<proteinExistence type="inferred from homology"/>
<dbReference type="RefSeq" id="WP_029990522.1">
    <property type="nucleotide sequence ID" value="NZ_ATMJ01000027.1"/>
</dbReference>
<dbReference type="GO" id="GO:0044780">
    <property type="term" value="P:bacterial-type flagellum assembly"/>
    <property type="evidence" value="ECO:0007669"/>
    <property type="project" value="InterPro"/>
</dbReference>
<gene>
    <name evidence="5" type="ORF">GTPT_0927</name>
</gene>
<protein>
    <recommendedName>
        <fullName evidence="7">FlgN family flagellar biosynthesis protein</fullName>
    </recommendedName>
</protein>
<comment type="caution">
    <text evidence="5">The sequence shown here is derived from an EMBL/GenBank/DDBJ whole genome shotgun (WGS) entry which is preliminary data.</text>
</comment>
<dbReference type="EMBL" id="JMPR01000018">
    <property type="protein sequence ID" value="KFD20988.1"/>
    <property type="molecule type" value="Genomic_DNA"/>
</dbReference>
<reference evidence="5" key="1">
    <citation type="submission" date="2014-05" db="EMBL/GenBank/DDBJ databases">
        <title>ATOL: Assembling a taxonomically balanced genome-scale reconstruction of the evolutionary history of the Enterobacteriaceae.</title>
        <authorList>
            <person name="Plunkett G.III."/>
            <person name="Neeno-Eckwall E.C."/>
            <person name="Glasner J.D."/>
            <person name="Perna N.T."/>
        </authorList>
    </citation>
    <scope>NUCLEOTIDE SEQUENCE [LARGE SCALE GENOMIC DNA]</scope>
    <source>
        <strain evidence="5">ATCC 33301</strain>
    </source>
</reference>
<dbReference type="InterPro" id="IPR007809">
    <property type="entry name" value="FlgN-like"/>
</dbReference>
<organism evidence="5 6">
    <name type="scientific">Tatumella ptyseos ATCC 33301</name>
    <dbReference type="NCBI Taxonomy" id="1005995"/>
    <lineage>
        <taxon>Bacteria</taxon>
        <taxon>Pseudomonadati</taxon>
        <taxon>Pseudomonadota</taxon>
        <taxon>Gammaproteobacteria</taxon>
        <taxon>Enterobacterales</taxon>
        <taxon>Erwiniaceae</taxon>
        <taxon>Tatumella</taxon>
    </lineage>
</organism>
<feature type="coiled-coil region" evidence="4">
    <location>
        <begin position="36"/>
        <end position="63"/>
    </location>
</feature>
<evidence type="ECO:0008006" key="7">
    <source>
        <dbReference type="Google" id="ProtNLM"/>
    </source>
</evidence>
<dbReference type="Pfam" id="PF05130">
    <property type="entry name" value="FlgN"/>
    <property type="match status" value="1"/>
</dbReference>
<dbReference type="AlphaFoldDB" id="A0A085JKJ2"/>
<evidence type="ECO:0000256" key="3">
    <source>
        <dbReference type="ARBA" id="ARBA00022795"/>
    </source>
</evidence>
<evidence type="ECO:0000256" key="1">
    <source>
        <dbReference type="ARBA" id="ARBA00002397"/>
    </source>
</evidence>
<evidence type="ECO:0000256" key="2">
    <source>
        <dbReference type="ARBA" id="ARBA00007703"/>
    </source>
</evidence>
<accession>A0A085JKJ2</accession>
<evidence type="ECO:0000256" key="4">
    <source>
        <dbReference type="SAM" id="Coils"/>
    </source>
</evidence>
<keyword evidence="6" id="KW-1185">Reference proteome</keyword>
<keyword evidence="4" id="KW-0175">Coiled coil</keyword>
<evidence type="ECO:0000313" key="6">
    <source>
        <dbReference type="Proteomes" id="UP000028602"/>
    </source>
</evidence>
<dbReference type="Gene3D" id="1.20.58.300">
    <property type="entry name" value="FlgN-like"/>
    <property type="match status" value="1"/>
</dbReference>
<dbReference type="OrthoDB" id="6555617at2"/>
<dbReference type="InterPro" id="IPR036679">
    <property type="entry name" value="FlgN-like_sf"/>
</dbReference>
<sequence>MSKADLVRTLCTELLADRQHLHAINAILSAQRQAILTYAQSELDELNQQLMQHYRQLHQHARQRIAGLQLLGLPAAPQGMTQLLAELPEGARQPLQSAWQEMTERLQHCQQANSHNQQLIEMQYDILQNSLPATGEGLSWLYQPGPHA</sequence>
<comment type="similarity">
    <text evidence="2">Belongs to the FlgN family.</text>
</comment>
<name>A0A085JKJ2_9GAMM</name>
<evidence type="ECO:0000313" key="5">
    <source>
        <dbReference type="EMBL" id="KFD20988.1"/>
    </source>
</evidence>
<comment type="function">
    <text evidence="1">Required for the efficient initiation of filament assembly.</text>
</comment>
<dbReference type="SUPFAM" id="SSF140566">
    <property type="entry name" value="FlgN-like"/>
    <property type="match status" value="1"/>
</dbReference>